<evidence type="ECO:0000256" key="1">
    <source>
        <dbReference type="ARBA" id="ARBA00022670"/>
    </source>
</evidence>
<dbReference type="SMART" id="SM00235">
    <property type="entry name" value="ZnMc"/>
    <property type="match status" value="1"/>
</dbReference>
<dbReference type="GO" id="GO:0008270">
    <property type="term" value="F:zinc ion binding"/>
    <property type="evidence" value="ECO:0007669"/>
    <property type="project" value="UniProtKB-UniRule"/>
</dbReference>
<dbReference type="SUPFAM" id="SSF55486">
    <property type="entry name" value="Metalloproteases ('zincins'), catalytic domain"/>
    <property type="match status" value="1"/>
</dbReference>
<keyword evidence="7" id="KW-0865">Zymogen</keyword>
<dbReference type="PROSITE" id="PS51864">
    <property type="entry name" value="ASTACIN"/>
    <property type="match status" value="1"/>
</dbReference>
<proteinExistence type="predicted"/>
<accession>A0A6P7GKH4</accession>
<evidence type="ECO:0000256" key="5">
    <source>
        <dbReference type="ARBA" id="ARBA00022833"/>
    </source>
</evidence>
<feature type="chain" id="PRO_5028511104" description="Metalloendopeptidase" evidence="11">
    <location>
        <begin position="23"/>
        <end position="283"/>
    </location>
</feature>
<evidence type="ECO:0000256" key="2">
    <source>
        <dbReference type="ARBA" id="ARBA00022723"/>
    </source>
</evidence>
<comment type="caution">
    <text evidence="10">Lacks conserved residue(s) required for the propagation of feature annotation.</text>
</comment>
<keyword evidence="8" id="KW-1015">Disulfide bond</keyword>
<dbReference type="PRINTS" id="PR00480">
    <property type="entry name" value="ASTACIN"/>
</dbReference>
<feature type="active site" evidence="10">
    <location>
        <position position="151"/>
    </location>
</feature>
<feature type="binding site" evidence="10">
    <location>
        <position position="154"/>
    </location>
    <ligand>
        <name>Zn(2+)</name>
        <dbReference type="ChEBI" id="CHEBI:29105"/>
        <note>catalytic</note>
    </ligand>
</feature>
<dbReference type="EC" id="3.4.24.-" evidence="11"/>
<keyword evidence="5 10" id="KW-0862">Zinc</keyword>
<dbReference type="InParanoid" id="A0A6P7GKH4"/>
<keyword evidence="6 10" id="KW-0482">Metalloprotease</keyword>
<dbReference type="Pfam" id="PF01400">
    <property type="entry name" value="Astacin"/>
    <property type="match status" value="1"/>
</dbReference>
<keyword evidence="4 10" id="KW-0378">Hydrolase</keyword>
<dbReference type="InterPro" id="IPR001506">
    <property type="entry name" value="Peptidase_M12A"/>
</dbReference>
<feature type="binding site" evidence="10">
    <location>
        <position position="150"/>
    </location>
    <ligand>
        <name>Zn(2+)</name>
        <dbReference type="ChEBI" id="CHEBI:29105"/>
        <note>catalytic</note>
    </ligand>
</feature>
<dbReference type="GO" id="GO:0006508">
    <property type="term" value="P:proteolysis"/>
    <property type="evidence" value="ECO:0007669"/>
    <property type="project" value="UniProtKB-KW"/>
</dbReference>
<keyword evidence="2 10" id="KW-0479">Metal-binding</keyword>
<dbReference type="RefSeq" id="XP_028146467.1">
    <property type="nucleotide sequence ID" value="XM_028290666.1"/>
</dbReference>
<keyword evidence="9" id="KW-0325">Glycoprotein</keyword>
<dbReference type="GO" id="GO:0004222">
    <property type="term" value="F:metalloendopeptidase activity"/>
    <property type="evidence" value="ECO:0007669"/>
    <property type="project" value="UniProtKB-UniRule"/>
</dbReference>
<keyword evidence="1 10" id="KW-0645">Protease</keyword>
<dbReference type="InterPro" id="IPR006026">
    <property type="entry name" value="Peptidase_Metallo"/>
</dbReference>
<reference evidence="13" key="1">
    <citation type="submission" date="2025-08" db="UniProtKB">
        <authorList>
            <consortium name="RefSeq"/>
        </authorList>
    </citation>
    <scope>IDENTIFICATION</scope>
    <source>
        <tissue evidence="13">Whole insect</tissue>
    </source>
</reference>
<keyword evidence="3 11" id="KW-0732">Signal</keyword>
<evidence type="ECO:0000256" key="11">
    <source>
        <dbReference type="RuleBase" id="RU361183"/>
    </source>
</evidence>
<dbReference type="FunFam" id="3.40.390.10:FF:000015">
    <property type="entry name" value="Meprin A subunit"/>
    <property type="match status" value="1"/>
</dbReference>
<evidence type="ECO:0000256" key="9">
    <source>
        <dbReference type="ARBA" id="ARBA00023180"/>
    </source>
</evidence>
<dbReference type="PANTHER" id="PTHR10127">
    <property type="entry name" value="DISCOIDIN, CUB, EGF, LAMININ , AND ZINC METALLOPROTEASE DOMAIN CONTAINING"/>
    <property type="match status" value="1"/>
</dbReference>
<organism evidence="13">
    <name type="scientific">Diabrotica virgifera virgifera</name>
    <name type="common">western corn rootworm</name>
    <dbReference type="NCBI Taxonomy" id="50390"/>
    <lineage>
        <taxon>Eukaryota</taxon>
        <taxon>Metazoa</taxon>
        <taxon>Ecdysozoa</taxon>
        <taxon>Arthropoda</taxon>
        <taxon>Hexapoda</taxon>
        <taxon>Insecta</taxon>
        <taxon>Pterygota</taxon>
        <taxon>Neoptera</taxon>
        <taxon>Endopterygota</taxon>
        <taxon>Coleoptera</taxon>
        <taxon>Polyphaga</taxon>
        <taxon>Cucujiformia</taxon>
        <taxon>Chrysomeloidea</taxon>
        <taxon>Chrysomelidae</taxon>
        <taxon>Galerucinae</taxon>
        <taxon>Diabroticina</taxon>
        <taxon>Diabroticites</taxon>
        <taxon>Diabrotica</taxon>
    </lineage>
</organism>
<dbReference type="PANTHER" id="PTHR10127:SF814">
    <property type="entry name" value="MEPRIN A SUBUNIT BETA"/>
    <property type="match status" value="1"/>
</dbReference>
<evidence type="ECO:0000256" key="10">
    <source>
        <dbReference type="PROSITE-ProRule" id="PRU01211"/>
    </source>
</evidence>
<gene>
    <name evidence="13" type="primary">LOC114339970</name>
</gene>
<evidence type="ECO:0000313" key="13">
    <source>
        <dbReference type="RefSeq" id="XP_028146467.1"/>
    </source>
</evidence>
<feature type="signal peptide" evidence="11">
    <location>
        <begin position="1"/>
        <end position="22"/>
    </location>
</feature>
<dbReference type="AlphaFoldDB" id="A0A6P7GKH4"/>
<dbReference type="InterPro" id="IPR034035">
    <property type="entry name" value="Astacin-like_dom"/>
</dbReference>
<sequence length="283" mass="33082">MSKHILHVAILVALIFVEDIANKRIKKSRSNVNYKNPEENDDYFEGDIILPQDSLRNGRVGETWRWDQGIIPYQIDENITVTQKEKIHLAIATFHKYTCVTFRPAQPDDKYRINIIHEKKKICASPVGRQPAGYQNVTLGDKCRLGNIIHEFMHVIGFWHEQSRKDRDDHINIILDNIKEGSQRNFEKKDDINFGQMYDYESIMHYHSKAFTKNDNITIIPKDTSFNKKMGQRIGLSKIDITKINLMYHCPEKTKAISDSPTKYFVVTRKEYRKGLNHTNQTS</sequence>
<evidence type="ECO:0000256" key="4">
    <source>
        <dbReference type="ARBA" id="ARBA00022801"/>
    </source>
</evidence>
<evidence type="ECO:0000256" key="8">
    <source>
        <dbReference type="ARBA" id="ARBA00023157"/>
    </source>
</evidence>
<dbReference type="Gene3D" id="3.40.390.10">
    <property type="entry name" value="Collagenase (Catalytic Domain)"/>
    <property type="match status" value="1"/>
</dbReference>
<evidence type="ECO:0000256" key="6">
    <source>
        <dbReference type="ARBA" id="ARBA00023049"/>
    </source>
</evidence>
<protein>
    <recommendedName>
        <fullName evidence="11">Metalloendopeptidase</fullName>
        <ecNumber evidence="11">3.4.24.-</ecNumber>
    </recommendedName>
</protein>
<comment type="cofactor">
    <cofactor evidence="10 11">
        <name>Zn(2+)</name>
        <dbReference type="ChEBI" id="CHEBI:29105"/>
    </cofactor>
    <text evidence="10 11">Binds 1 zinc ion per subunit.</text>
</comment>
<dbReference type="InterPro" id="IPR024079">
    <property type="entry name" value="MetalloPept_cat_dom_sf"/>
</dbReference>
<evidence type="ECO:0000256" key="7">
    <source>
        <dbReference type="ARBA" id="ARBA00023145"/>
    </source>
</evidence>
<feature type="binding site" evidence="10">
    <location>
        <position position="160"/>
    </location>
    <ligand>
        <name>Zn(2+)</name>
        <dbReference type="ChEBI" id="CHEBI:29105"/>
        <note>catalytic</note>
    </ligand>
</feature>
<feature type="domain" description="Peptidase M12A" evidence="12">
    <location>
        <begin position="57"/>
        <end position="251"/>
    </location>
</feature>
<name>A0A6P7GKH4_DIAVI</name>
<evidence type="ECO:0000256" key="3">
    <source>
        <dbReference type="ARBA" id="ARBA00022729"/>
    </source>
</evidence>
<dbReference type="CDD" id="cd04280">
    <property type="entry name" value="ZnMc_astacin_like"/>
    <property type="match status" value="1"/>
</dbReference>
<evidence type="ECO:0000259" key="12">
    <source>
        <dbReference type="PROSITE" id="PS51864"/>
    </source>
</evidence>